<feature type="domain" description="HTH luxR-type" evidence="4">
    <location>
        <begin position="165"/>
        <end position="230"/>
    </location>
</feature>
<dbReference type="CDD" id="cd17535">
    <property type="entry name" value="REC_NarL-like"/>
    <property type="match status" value="1"/>
</dbReference>
<accession>A0ABN6PME8</accession>
<dbReference type="EMBL" id="AP025730">
    <property type="protein sequence ID" value="BDI05005.1"/>
    <property type="molecule type" value="Genomic_DNA"/>
</dbReference>
<feature type="modified residue" description="4-aspartylphosphate" evidence="3">
    <location>
        <position position="81"/>
    </location>
</feature>
<evidence type="ECO:0000313" key="7">
    <source>
        <dbReference type="Proteomes" id="UP001057498"/>
    </source>
</evidence>
<evidence type="ECO:0000313" key="6">
    <source>
        <dbReference type="EMBL" id="BDI05005.1"/>
    </source>
</evidence>
<dbReference type="InterPro" id="IPR016032">
    <property type="entry name" value="Sig_transdc_resp-reg_C-effctor"/>
</dbReference>
<organism evidence="6 7">
    <name type="scientific">Sphaerotilus microaerophilus</name>
    <dbReference type="NCBI Taxonomy" id="2914710"/>
    <lineage>
        <taxon>Bacteria</taxon>
        <taxon>Pseudomonadati</taxon>
        <taxon>Pseudomonadota</taxon>
        <taxon>Betaproteobacteria</taxon>
        <taxon>Burkholderiales</taxon>
        <taxon>Sphaerotilaceae</taxon>
        <taxon>Sphaerotilus</taxon>
    </lineage>
</organism>
<dbReference type="PROSITE" id="PS50110">
    <property type="entry name" value="RESPONSE_REGULATORY"/>
    <property type="match status" value="1"/>
</dbReference>
<dbReference type="PANTHER" id="PTHR43214:SF43">
    <property type="entry name" value="TWO-COMPONENT RESPONSE REGULATOR"/>
    <property type="match status" value="1"/>
</dbReference>
<evidence type="ECO:0000259" key="4">
    <source>
        <dbReference type="PROSITE" id="PS50043"/>
    </source>
</evidence>
<sequence>MPAINPATDPAIAPAIEPAIALAPGLRIALADDHAIVRVGFRRLLELERGVRVVAEFGDAEQAEAALLGAAPLAVDVLILDLSMPGRNGLDLLRQLHAERPALRVLVVSMHDSPTMVAQCLRAGAAGFVPKSGEPQAVVDAVHEVAQGRRALPAALAQALRSLDPQLPHEQLTAREAEVLRHLIAGLGVEAIARQMGLSEKTISNYQTLVRQKLGVGSAHELLRYASEHGLVS</sequence>
<dbReference type="InterPro" id="IPR011006">
    <property type="entry name" value="CheY-like_superfamily"/>
</dbReference>
<keyword evidence="2 6" id="KW-0238">DNA-binding</keyword>
<dbReference type="PANTHER" id="PTHR43214">
    <property type="entry name" value="TWO-COMPONENT RESPONSE REGULATOR"/>
    <property type="match status" value="1"/>
</dbReference>
<keyword evidence="1 3" id="KW-0597">Phosphoprotein</keyword>
<evidence type="ECO:0000256" key="3">
    <source>
        <dbReference type="PROSITE-ProRule" id="PRU00169"/>
    </source>
</evidence>
<dbReference type="InterPro" id="IPR058245">
    <property type="entry name" value="NreC/VraR/RcsB-like_REC"/>
</dbReference>
<dbReference type="RefSeq" id="WP_251973734.1">
    <property type="nucleotide sequence ID" value="NZ_AP025730.1"/>
</dbReference>
<dbReference type="Pfam" id="PF00196">
    <property type="entry name" value="GerE"/>
    <property type="match status" value="1"/>
</dbReference>
<dbReference type="InterPro" id="IPR000792">
    <property type="entry name" value="Tscrpt_reg_LuxR_C"/>
</dbReference>
<dbReference type="SUPFAM" id="SSF52172">
    <property type="entry name" value="CheY-like"/>
    <property type="match status" value="1"/>
</dbReference>
<dbReference type="GO" id="GO:0003677">
    <property type="term" value="F:DNA binding"/>
    <property type="evidence" value="ECO:0007669"/>
    <property type="project" value="UniProtKB-KW"/>
</dbReference>
<protein>
    <submittedName>
        <fullName evidence="6">DNA-binding response regulator</fullName>
    </submittedName>
</protein>
<dbReference type="InterPro" id="IPR001789">
    <property type="entry name" value="Sig_transdc_resp-reg_receiver"/>
</dbReference>
<evidence type="ECO:0000259" key="5">
    <source>
        <dbReference type="PROSITE" id="PS50110"/>
    </source>
</evidence>
<dbReference type="Gene3D" id="3.40.50.2300">
    <property type="match status" value="1"/>
</dbReference>
<dbReference type="SMART" id="SM00448">
    <property type="entry name" value="REC"/>
    <property type="match status" value="1"/>
</dbReference>
<reference evidence="6" key="1">
    <citation type="submission" date="2022-04" db="EMBL/GenBank/DDBJ databases">
        <title>Whole genome sequence of Sphaerotilus sp. FB-5.</title>
        <authorList>
            <person name="Takeda M."/>
            <person name="Narihara S."/>
            <person name="Akimoto M."/>
            <person name="Akimoto R."/>
            <person name="Nishiyashiki S."/>
            <person name="Murakami T."/>
        </authorList>
    </citation>
    <scope>NUCLEOTIDE SEQUENCE</scope>
    <source>
        <strain evidence="6">FB-5</strain>
    </source>
</reference>
<evidence type="ECO:0000256" key="1">
    <source>
        <dbReference type="ARBA" id="ARBA00022553"/>
    </source>
</evidence>
<proteinExistence type="predicted"/>
<evidence type="ECO:0000256" key="2">
    <source>
        <dbReference type="ARBA" id="ARBA00023125"/>
    </source>
</evidence>
<dbReference type="PROSITE" id="PS50043">
    <property type="entry name" value="HTH_LUXR_2"/>
    <property type="match status" value="1"/>
</dbReference>
<gene>
    <name evidence="6" type="ORF">CATMQ487_19750</name>
</gene>
<dbReference type="SMART" id="SM00421">
    <property type="entry name" value="HTH_LUXR"/>
    <property type="match status" value="1"/>
</dbReference>
<dbReference type="Pfam" id="PF00072">
    <property type="entry name" value="Response_reg"/>
    <property type="match status" value="1"/>
</dbReference>
<keyword evidence="7" id="KW-1185">Reference proteome</keyword>
<dbReference type="InterPro" id="IPR039420">
    <property type="entry name" value="WalR-like"/>
</dbReference>
<dbReference type="CDD" id="cd06170">
    <property type="entry name" value="LuxR_C_like"/>
    <property type="match status" value="1"/>
</dbReference>
<dbReference type="SUPFAM" id="SSF46894">
    <property type="entry name" value="C-terminal effector domain of the bipartite response regulators"/>
    <property type="match status" value="1"/>
</dbReference>
<dbReference type="PRINTS" id="PR00038">
    <property type="entry name" value="HTHLUXR"/>
</dbReference>
<feature type="domain" description="Response regulatory" evidence="5">
    <location>
        <begin position="27"/>
        <end position="146"/>
    </location>
</feature>
<dbReference type="Proteomes" id="UP001057498">
    <property type="component" value="Chromosome"/>
</dbReference>
<name>A0ABN6PME8_9BURK</name>